<sequence>MFFFTKIYFPRFSPADYEKRIQQKLLEVDVLNGESSNYQALLKLRKHISNMSASFRQLKGISHVEAIDILEKQVNQAIIAALNNESTQPYKQYLNNSFSLLKVQFEEDKTFNKVFSGFNIFTNSILTAASAFGVILFGAAVTTGPLGLALLGLGMAVLSALLLTVAVYSIYVDGRYLHDFQLQEIKEGIEFLNTFDDASLSLEPEAESSSILGNA</sequence>
<name>A0A0W0UKZ5_9GAMM</name>
<protein>
    <recommendedName>
        <fullName evidence="6">DUF5638 domain-containing protein</fullName>
    </recommendedName>
</protein>
<dbReference type="Proteomes" id="UP000093336">
    <property type="component" value="Unassembled WGS sequence"/>
</dbReference>
<organism evidence="2 4">
    <name type="scientific">Legionella jamestowniensis</name>
    <dbReference type="NCBI Taxonomy" id="455"/>
    <lineage>
        <taxon>Bacteria</taxon>
        <taxon>Pseudomonadati</taxon>
        <taxon>Pseudomonadota</taxon>
        <taxon>Gammaproteobacteria</taxon>
        <taxon>Legionellales</taxon>
        <taxon>Legionellaceae</taxon>
        <taxon>Legionella</taxon>
    </lineage>
</organism>
<keyword evidence="5" id="KW-1185">Reference proteome</keyword>
<evidence type="ECO:0000313" key="2">
    <source>
        <dbReference type="EMBL" id="KTD08485.1"/>
    </source>
</evidence>
<feature type="transmembrane region" description="Helical" evidence="1">
    <location>
        <begin position="146"/>
        <end position="171"/>
    </location>
</feature>
<dbReference type="EMBL" id="LYOZ01000052">
    <property type="protein sequence ID" value="OCH97050.1"/>
    <property type="molecule type" value="Genomic_DNA"/>
</dbReference>
<reference evidence="3 5" key="2">
    <citation type="submission" date="2016-05" db="EMBL/GenBank/DDBJ databases">
        <authorList>
            <person name="Prochazka B."/>
            <person name="Indra A."/>
            <person name="Hasenberger P."/>
            <person name="Blaschitz M."/>
            <person name="Wagner L."/>
            <person name="Wewalka G."/>
            <person name="Sorschag S."/>
            <person name="Schmid D."/>
            <person name="Ruppitsch W."/>
        </authorList>
    </citation>
    <scope>NUCLEOTIDE SEQUENCE [LARGE SCALE GENOMIC DNA]</scope>
    <source>
        <strain evidence="3 5">974010_12</strain>
    </source>
</reference>
<dbReference type="EMBL" id="LNYG01000013">
    <property type="protein sequence ID" value="KTD08485.1"/>
    <property type="molecule type" value="Genomic_DNA"/>
</dbReference>
<keyword evidence="1" id="KW-0472">Membrane</keyword>
<keyword evidence="1" id="KW-0812">Transmembrane</keyword>
<reference evidence="2 4" key="1">
    <citation type="submission" date="2015-11" db="EMBL/GenBank/DDBJ databases">
        <title>Genomic analysis of 38 Legionella species identifies large and diverse effector repertoires.</title>
        <authorList>
            <person name="Burstein D."/>
            <person name="Amaro F."/>
            <person name="Zusman T."/>
            <person name="Lifshitz Z."/>
            <person name="Cohen O."/>
            <person name="Gilbert J.A."/>
            <person name="Pupko T."/>
            <person name="Shuman H.A."/>
            <person name="Segal G."/>
        </authorList>
    </citation>
    <scope>NUCLEOTIDE SEQUENCE [LARGE SCALE GENOMIC DNA]</scope>
    <source>
        <strain evidence="2 4">JA-26-G1-E2</strain>
    </source>
</reference>
<evidence type="ECO:0000313" key="4">
    <source>
        <dbReference type="Proteomes" id="UP000054715"/>
    </source>
</evidence>
<dbReference type="Proteomes" id="UP000054715">
    <property type="component" value="Unassembled WGS sequence"/>
</dbReference>
<accession>A0A0W0UKZ5</accession>
<feature type="transmembrane region" description="Helical" evidence="1">
    <location>
        <begin position="118"/>
        <end position="140"/>
    </location>
</feature>
<dbReference type="STRING" id="455.Ljam_2680"/>
<comment type="caution">
    <text evidence="2">The sequence shown here is derived from an EMBL/GenBank/DDBJ whole genome shotgun (WGS) entry which is preliminary data.</text>
</comment>
<dbReference type="PATRIC" id="fig|455.5.peg.2818"/>
<gene>
    <name evidence="3" type="ORF">A8135_05300</name>
    <name evidence="2" type="ORF">Ljam_2680</name>
</gene>
<proteinExistence type="predicted"/>
<evidence type="ECO:0000313" key="3">
    <source>
        <dbReference type="EMBL" id="OCH97050.1"/>
    </source>
</evidence>
<dbReference type="AlphaFoldDB" id="A0A0W0UKZ5"/>
<evidence type="ECO:0000313" key="5">
    <source>
        <dbReference type="Proteomes" id="UP000093336"/>
    </source>
</evidence>
<keyword evidence="1" id="KW-1133">Transmembrane helix</keyword>
<evidence type="ECO:0008006" key="6">
    <source>
        <dbReference type="Google" id="ProtNLM"/>
    </source>
</evidence>
<evidence type="ECO:0000256" key="1">
    <source>
        <dbReference type="SAM" id="Phobius"/>
    </source>
</evidence>